<proteinExistence type="predicted"/>
<reference evidence="1" key="1">
    <citation type="journal article" date="2015" name="Nature">
        <title>Complex archaea that bridge the gap between prokaryotes and eukaryotes.</title>
        <authorList>
            <person name="Spang A."/>
            <person name="Saw J.H."/>
            <person name="Jorgensen S.L."/>
            <person name="Zaremba-Niedzwiedzka K."/>
            <person name="Martijn J."/>
            <person name="Lind A.E."/>
            <person name="van Eijk R."/>
            <person name="Schleper C."/>
            <person name="Guy L."/>
            <person name="Ettema T.J."/>
        </authorList>
    </citation>
    <scope>NUCLEOTIDE SEQUENCE</scope>
</reference>
<sequence length="68" mass="8025">MTGIINNCSGKPIIIKKLVEDRIKREKKRIKLNLGYYPYPDYVLMEFWGDNTKLKSALSMFNNKKRSN</sequence>
<accession>A0A0F9S2U2</accession>
<comment type="caution">
    <text evidence="1">The sequence shown here is derived from an EMBL/GenBank/DDBJ whole genome shotgun (WGS) entry which is preliminary data.</text>
</comment>
<protein>
    <submittedName>
        <fullName evidence="1">Uncharacterized protein</fullName>
    </submittedName>
</protein>
<name>A0A0F9S2U2_9ZZZZ</name>
<evidence type="ECO:0000313" key="1">
    <source>
        <dbReference type="EMBL" id="KKN31441.1"/>
    </source>
</evidence>
<dbReference type="EMBL" id="LAZR01002328">
    <property type="protein sequence ID" value="KKN31441.1"/>
    <property type="molecule type" value="Genomic_DNA"/>
</dbReference>
<dbReference type="AlphaFoldDB" id="A0A0F9S2U2"/>
<gene>
    <name evidence="1" type="ORF">LCGC14_0824000</name>
</gene>
<organism evidence="1">
    <name type="scientific">marine sediment metagenome</name>
    <dbReference type="NCBI Taxonomy" id="412755"/>
    <lineage>
        <taxon>unclassified sequences</taxon>
        <taxon>metagenomes</taxon>
        <taxon>ecological metagenomes</taxon>
    </lineage>
</organism>